<gene>
    <name evidence="8" type="ORF">FZO89_11405</name>
</gene>
<feature type="transmembrane region" description="Helical" evidence="6">
    <location>
        <begin position="417"/>
        <end position="438"/>
    </location>
</feature>
<reference evidence="8 9" key="1">
    <citation type="submission" date="2019-08" db="EMBL/GenBank/DDBJ databases">
        <title>Luteimonas viscosus sp. nov., isolated from soil of a sunflower field.</title>
        <authorList>
            <person name="Jianli Z."/>
            <person name="Ying Z."/>
        </authorList>
    </citation>
    <scope>NUCLEOTIDE SEQUENCE [LARGE SCALE GENOMIC DNA]</scope>
    <source>
        <strain evidence="8 9">XBU10</strain>
    </source>
</reference>
<dbReference type="Gene3D" id="1.20.1640.10">
    <property type="entry name" value="Multidrug efflux transporter AcrB transmembrane domain"/>
    <property type="match status" value="2"/>
</dbReference>
<dbReference type="PANTHER" id="PTHR33406">
    <property type="entry name" value="MEMBRANE PROTEIN MJ1562-RELATED"/>
    <property type="match status" value="1"/>
</dbReference>
<feature type="transmembrane region" description="Helical" evidence="6">
    <location>
        <begin position="686"/>
        <end position="705"/>
    </location>
</feature>
<dbReference type="EMBL" id="VTFT01000001">
    <property type="protein sequence ID" value="TYT26817.1"/>
    <property type="molecule type" value="Genomic_DNA"/>
</dbReference>
<dbReference type="AlphaFoldDB" id="A0A5D4XQ73"/>
<dbReference type="PANTHER" id="PTHR33406:SF13">
    <property type="entry name" value="MEMBRANE PROTEIN YDFJ"/>
    <property type="match status" value="1"/>
</dbReference>
<keyword evidence="5 6" id="KW-0472">Membrane</keyword>
<keyword evidence="3 6" id="KW-0812">Transmembrane</keyword>
<feature type="transmembrane region" description="Helical" evidence="6">
    <location>
        <begin position="338"/>
        <end position="360"/>
    </location>
</feature>
<protein>
    <submittedName>
        <fullName evidence="8">MMPL family transporter</fullName>
    </submittedName>
</protein>
<dbReference type="Proteomes" id="UP000324973">
    <property type="component" value="Unassembled WGS sequence"/>
</dbReference>
<dbReference type="OrthoDB" id="9780358at2"/>
<evidence type="ECO:0000313" key="8">
    <source>
        <dbReference type="EMBL" id="TYT26817.1"/>
    </source>
</evidence>
<dbReference type="Pfam" id="PF03176">
    <property type="entry name" value="MMPL"/>
    <property type="match status" value="1"/>
</dbReference>
<evidence type="ECO:0000256" key="4">
    <source>
        <dbReference type="ARBA" id="ARBA00022989"/>
    </source>
</evidence>
<feature type="transmembrane region" description="Helical" evidence="6">
    <location>
        <begin position="366"/>
        <end position="385"/>
    </location>
</feature>
<evidence type="ECO:0000256" key="6">
    <source>
        <dbReference type="SAM" id="Phobius"/>
    </source>
</evidence>
<dbReference type="InterPro" id="IPR050545">
    <property type="entry name" value="Mycobact_MmpL"/>
</dbReference>
<dbReference type="InterPro" id="IPR004869">
    <property type="entry name" value="MMPL_dom"/>
</dbReference>
<evidence type="ECO:0000259" key="7">
    <source>
        <dbReference type="Pfam" id="PF03176"/>
    </source>
</evidence>
<feature type="domain" description="Membrane transport protein MMPL" evidence="7">
    <location>
        <begin position="191"/>
        <end position="390"/>
    </location>
</feature>
<accession>A0A5D4XQ73</accession>
<comment type="subcellular location">
    <subcellularLocation>
        <location evidence="1">Cell membrane</location>
        <topology evidence="1">Multi-pass membrane protein</topology>
    </subcellularLocation>
</comment>
<feature type="transmembrane region" description="Helical" evidence="6">
    <location>
        <begin position="662"/>
        <end position="680"/>
    </location>
</feature>
<feature type="transmembrane region" description="Helical" evidence="6">
    <location>
        <begin position="249"/>
        <end position="266"/>
    </location>
</feature>
<dbReference type="SUPFAM" id="SSF82866">
    <property type="entry name" value="Multidrug efflux transporter AcrB transmembrane domain"/>
    <property type="match status" value="2"/>
</dbReference>
<organism evidence="8 9">
    <name type="scientific">Luteimonas viscosa</name>
    <dbReference type="NCBI Taxonomy" id="1132694"/>
    <lineage>
        <taxon>Bacteria</taxon>
        <taxon>Pseudomonadati</taxon>
        <taxon>Pseudomonadota</taxon>
        <taxon>Gammaproteobacteria</taxon>
        <taxon>Lysobacterales</taxon>
        <taxon>Lysobacteraceae</taxon>
        <taxon>Luteimonas</taxon>
    </lineage>
</organism>
<keyword evidence="4 6" id="KW-1133">Transmembrane helix</keyword>
<feature type="transmembrane region" description="Helical" evidence="6">
    <location>
        <begin position="273"/>
        <end position="294"/>
    </location>
</feature>
<feature type="transmembrane region" description="Helical" evidence="6">
    <location>
        <begin position="744"/>
        <end position="766"/>
    </location>
</feature>
<keyword evidence="2" id="KW-1003">Cell membrane</keyword>
<feature type="transmembrane region" description="Helical" evidence="6">
    <location>
        <begin position="634"/>
        <end position="653"/>
    </location>
</feature>
<name>A0A5D4XQ73_9GAMM</name>
<feature type="transmembrane region" description="Helical" evidence="6">
    <location>
        <begin position="717"/>
        <end position="738"/>
    </location>
</feature>
<evidence type="ECO:0000256" key="5">
    <source>
        <dbReference type="ARBA" id="ARBA00023136"/>
    </source>
</evidence>
<proteinExistence type="predicted"/>
<dbReference type="GO" id="GO:0005886">
    <property type="term" value="C:plasma membrane"/>
    <property type="evidence" value="ECO:0007669"/>
    <property type="project" value="UniProtKB-SubCell"/>
</dbReference>
<evidence type="ECO:0000313" key="9">
    <source>
        <dbReference type="Proteomes" id="UP000324973"/>
    </source>
</evidence>
<sequence>MSARARLAWALAWLGLLLAAGAWLSQSLTFSGDLRRFLPDARTPEQKLLIDELGEGPGSRLLLIALSGADVETLAAQSLAMRDTLATDARFVFVANGASVGLEAIPERLRPYRYLLSPTLDTQPLDEAFLRGELDARVQDLGSPAADLVEPLLASDPTLEMLKLAEAWLPAHAPQTLHGAWFDRAGEQALLLVETRAAGFDPDGQREAVDAVEAAFAAAREGASSQLEIIGPGAFADEIGTRTAREARWIGTVDSIGLVLLLLVAYRSWKIPLLGVLPLASAGLAGLVVLVLLFGDRVHGITIAFGFTLIGVVQDYPIHFFSHQRAGLSPWRSVRALWPALATGVVATCIAYLTFLFSGVDGLRQLAVFTIVALAAAALCTRYALPGLIDPGRPDIAHSPRLQALWQRIERLPRPRASLLPVALVALAVVAFSPGAFWQNDLSRLTPVPEPLLQRDAQLREELGAPDVRYVLTVQGADAQAALAGSERLRPALDALVTQGAIDGYDLAARYLPSAAVQRARQQALPEVDALRASLDAALADSPFRADAFEDFVADVATARGALPLQPRDLAGSPLATSVAGLLIEGERHATALVSLSGLQDVAAVAQVAEAHDARLLDMKQASESLVADYRTRVLGALALAALALVATVWIALRAPGRVARVLLPMALTTLLVLAVLRGSGVELNLFHLVSLILAAGLGLDYALFFEHAGEDRDDQLRTLHAVIVCSLMTLLVFSLLALSSIPVLRAIGSTVALGVLFNFVLALLVSRRRGRVDTMTGPVAAGRAGADA</sequence>
<keyword evidence="9" id="KW-1185">Reference proteome</keyword>
<evidence type="ECO:0000256" key="3">
    <source>
        <dbReference type="ARBA" id="ARBA00022692"/>
    </source>
</evidence>
<dbReference type="RefSeq" id="WP_149103370.1">
    <property type="nucleotide sequence ID" value="NZ_VTFT01000001.1"/>
</dbReference>
<feature type="transmembrane region" description="Helical" evidence="6">
    <location>
        <begin position="300"/>
        <end position="318"/>
    </location>
</feature>
<evidence type="ECO:0000256" key="2">
    <source>
        <dbReference type="ARBA" id="ARBA00022475"/>
    </source>
</evidence>
<evidence type="ECO:0000256" key="1">
    <source>
        <dbReference type="ARBA" id="ARBA00004651"/>
    </source>
</evidence>
<comment type="caution">
    <text evidence="8">The sequence shown here is derived from an EMBL/GenBank/DDBJ whole genome shotgun (WGS) entry which is preliminary data.</text>
</comment>